<dbReference type="Proteomes" id="UP001334084">
    <property type="component" value="Chromosome 2"/>
</dbReference>
<gene>
    <name evidence="1" type="ORF">VNE69_02139</name>
</gene>
<proteinExistence type="predicted"/>
<evidence type="ECO:0000313" key="2">
    <source>
        <dbReference type="Proteomes" id="UP001334084"/>
    </source>
</evidence>
<dbReference type="AlphaFoldDB" id="A0AAX4J9H5"/>
<sequence length="254" mass="30157">MIFIFTLPVYFCHVENIETPSSIINNDIETNEAYESLKENTSAYSKYDFDDLFPGKNQDINLDNFSIVTRDMFSVISQHSDISERLRKIVSKNKNPDKSFIFTLYNLYLQELHLGFHYNSKCSNDYSYIKSLSNNSYKLIKKLACLGNFNDYLDRKGIIKYHIFKSIDLKYDDICKNNITQLFNTKKYKMIDSMLNRLYVKEFFRDKRYVLPRMKTTIKPFAPDDVKIVYMPRPQEPECRGYGRVCIPESYYNN</sequence>
<keyword evidence="2" id="KW-1185">Reference proteome</keyword>
<evidence type="ECO:0000313" key="1">
    <source>
        <dbReference type="EMBL" id="WUR02615.1"/>
    </source>
</evidence>
<dbReference type="GeneID" id="90540429"/>
<accession>A0AAX4J9H5</accession>
<dbReference type="EMBL" id="CP142727">
    <property type="protein sequence ID" value="WUR02615.1"/>
    <property type="molecule type" value="Genomic_DNA"/>
</dbReference>
<reference evidence="1" key="1">
    <citation type="journal article" date="2024" name="BMC Genomics">
        <title>Functional annotation of a divergent genome using sequence and structure-based similarity.</title>
        <authorList>
            <person name="Svedberg D."/>
            <person name="Winiger R.R."/>
            <person name="Berg A."/>
            <person name="Sharma H."/>
            <person name="Tellgren-Roth C."/>
            <person name="Debrunner-Vossbrinck B.A."/>
            <person name="Vossbrinck C.R."/>
            <person name="Barandun J."/>
        </authorList>
    </citation>
    <scope>NUCLEOTIDE SEQUENCE</scope>
    <source>
        <strain evidence="1">Illinois isolate</strain>
    </source>
</reference>
<organism evidence="1 2">
    <name type="scientific">Vairimorpha necatrix</name>
    <dbReference type="NCBI Taxonomy" id="6039"/>
    <lineage>
        <taxon>Eukaryota</taxon>
        <taxon>Fungi</taxon>
        <taxon>Fungi incertae sedis</taxon>
        <taxon>Microsporidia</taxon>
        <taxon>Nosematidae</taxon>
        <taxon>Vairimorpha</taxon>
    </lineage>
</organism>
<name>A0AAX4J9H5_9MICR</name>
<protein>
    <submittedName>
        <fullName evidence="1">SP-containing protein</fullName>
    </submittedName>
</protein>
<dbReference type="KEGG" id="vnx:VNE69_02139"/>
<dbReference type="RefSeq" id="XP_065328760.1">
    <property type="nucleotide sequence ID" value="XM_065472688.1"/>
</dbReference>